<keyword evidence="1" id="KW-1133">Transmembrane helix</keyword>
<evidence type="ECO:0000313" key="4">
    <source>
        <dbReference type="EMBL" id="MCB2409189.1"/>
    </source>
</evidence>
<keyword evidence="5" id="KW-1185">Reference proteome</keyword>
<feature type="chain" id="PRO_5046661565" description="DUF6311 domain-containing protein" evidence="2">
    <location>
        <begin position="18"/>
        <end position="569"/>
    </location>
</feature>
<keyword evidence="1" id="KW-0472">Membrane</keyword>
<organism evidence="4 5">
    <name type="scientific">Hymenobacter lucidus</name>
    <dbReference type="NCBI Taxonomy" id="2880930"/>
    <lineage>
        <taxon>Bacteria</taxon>
        <taxon>Pseudomonadati</taxon>
        <taxon>Bacteroidota</taxon>
        <taxon>Cytophagia</taxon>
        <taxon>Cytophagales</taxon>
        <taxon>Hymenobacteraceae</taxon>
        <taxon>Hymenobacter</taxon>
    </lineage>
</organism>
<proteinExistence type="predicted"/>
<feature type="transmembrane region" description="Helical" evidence="1">
    <location>
        <begin position="329"/>
        <end position="349"/>
    </location>
</feature>
<dbReference type="Pfam" id="PF19830">
    <property type="entry name" value="DUF6311"/>
    <property type="match status" value="1"/>
</dbReference>
<feature type="transmembrane region" description="Helical" evidence="1">
    <location>
        <begin position="139"/>
        <end position="160"/>
    </location>
</feature>
<evidence type="ECO:0000313" key="5">
    <source>
        <dbReference type="Proteomes" id="UP001165296"/>
    </source>
</evidence>
<feature type="domain" description="DUF6311" evidence="3">
    <location>
        <begin position="23"/>
        <end position="408"/>
    </location>
</feature>
<evidence type="ECO:0000259" key="3">
    <source>
        <dbReference type="Pfam" id="PF19830"/>
    </source>
</evidence>
<evidence type="ECO:0000256" key="1">
    <source>
        <dbReference type="SAM" id="Phobius"/>
    </source>
</evidence>
<feature type="transmembrane region" description="Helical" evidence="1">
    <location>
        <begin position="292"/>
        <end position="309"/>
    </location>
</feature>
<name>A0ABS8ATX4_9BACT</name>
<comment type="caution">
    <text evidence="4">The sequence shown here is derived from an EMBL/GenBank/DDBJ whole genome shotgun (WGS) entry which is preliminary data.</text>
</comment>
<keyword evidence="2" id="KW-0732">Signal</keyword>
<feature type="transmembrane region" description="Helical" evidence="1">
    <location>
        <begin position="112"/>
        <end position="133"/>
    </location>
</feature>
<feature type="transmembrane region" description="Helical" evidence="1">
    <location>
        <begin position="86"/>
        <end position="105"/>
    </location>
</feature>
<dbReference type="EMBL" id="JAJADR010000004">
    <property type="protein sequence ID" value="MCB2409189.1"/>
    <property type="molecule type" value="Genomic_DNA"/>
</dbReference>
<dbReference type="InterPro" id="IPR046278">
    <property type="entry name" value="DUF6311"/>
</dbReference>
<dbReference type="Proteomes" id="UP001165296">
    <property type="component" value="Unassembled WGS sequence"/>
</dbReference>
<protein>
    <recommendedName>
        <fullName evidence="3">DUF6311 domain-containing protein</fullName>
    </recommendedName>
</protein>
<keyword evidence="1" id="KW-0812">Transmembrane</keyword>
<accession>A0ABS8ATX4</accession>
<sequence length="569" mass="64203">MFLVYSLLFVAFTWPLATHFTTSFVGPGGGDANQYVWNAYNFQQQVAAGHNPWFTPRLLYPVGSSLVMHTYTPIMGLANVVLRHNILAVNLCLWLSFTLSAVGAYRLCARWVTNPVLCLLAGVAFAFTPYKLAHLPEHYHLLLTAPAPFYIYAFLEAFSFAPGRLWPRVRRWSQVLLCVVLGLLTLLSDYYTLFGLLYFSVGYAAYYTLSIGRISWRRPRTWLVLTAVFVVGHIASRLLKLAGVPDNDGFWWGGDVAGYLLPPLNNRWLGTPATAALQQSDIFSMPGSVENVMFMGYALLVVLVLSLCLPRQRQQAVAEHPEWQPLPALLLLFFLLTMPELQIFGKNILRLPTGLLHFVPFFNNIRCPTRHVSYVALLLPLVAFVPLDRWLRAHWAWRSQLAGAAVLLLVVLVEYQPNPMPLQTVAQVPRVYREAASLPGAGLFTIPFGLLDGYRQLGRVNPDELFYQTFHHKALSSAYISRVPAAAFASFDHDPVVHALLTVQTHPDTVLTTIPTSAQVAVFLQTYQPAAFVIYPDYRNTPVHRLLRELLQSQGYREESVDNYIRLRR</sequence>
<feature type="transmembrane region" description="Helical" evidence="1">
    <location>
        <begin position="172"/>
        <end position="187"/>
    </location>
</feature>
<evidence type="ECO:0000256" key="2">
    <source>
        <dbReference type="SAM" id="SignalP"/>
    </source>
</evidence>
<gene>
    <name evidence="4" type="ORF">LGH74_14455</name>
</gene>
<feature type="signal peptide" evidence="2">
    <location>
        <begin position="1"/>
        <end position="17"/>
    </location>
</feature>
<reference evidence="4" key="1">
    <citation type="submission" date="2021-10" db="EMBL/GenBank/DDBJ databases">
        <authorList>
            <person name="Dean J.D."/>
            <person name="Kim M.K."/>
            <person name="Newey C.N."/>
            <person name="Stoker T.S."/>
            <person name="Thompson D.W."/>
            <person name="Grose J.H."/>
        </authorList>
    </citation>
    <scope>NUCLEOTIDE SEQUENCE</scope>
    <source>
        <strain evidence="4">BT178</strain>
    </source>
</reference>